<reference evidence="3 4" key="1">
    <citation type="submission" date="2024-02" db="EMBL/GenBank/DDBJ databases">
        <title>First draft genome assembly of two strains of Seiridium cardinale.</title>
        <authorList>
            <person name="Emiliani G."/>
            <person name="Scali E."/>
        </authorList>
    </citation>
    <scope>NUCLEOTIDE SEQUENCE [LARGE SCALE GENOMIC DNA]</scope>
    <source>
        <strain evidence="3 4">BM-138-000479</strain>
    </source>
</reference>
<keyword evidence="1" id="KW-0175">Coiled coil</keyword>
<organism evidence="3 4">
    <name type="scientific">Seiridium cardinale</name>
    <dbReference type="NCBI Taxonomy" id="138064"/>
    <lineage>
        <taxon>Eukaryota</taxon>
        <taxon>Fungi</taxon>
        <taxon>Dikarya</taxon>
        <taxon>Ascomycota</taxon>
        <taxon>Pezizomycotina</taxon>
        <taxon>Sordariomycetes</taxon>
        <taxon>Xylariomycetidae</taxon>
        <taxon>Amphisphaeriales</taxon>
        <taxon>Sporocadaceae</taxon>
        <taxon>Seiridium</taxon>
    </lineage>
</organism>
<dbReference type="Proteomes" id="UP001465668">
    <property type="component" value="Unassembled WGS sequence"/>
</dbReference>
<evidence type="ECO:0000313" key="4">
    <source>
        <dbReference type="Proteomes" id="UP001465668"/>
    </source>
</evidence>
<protein>
    <submittedName>
        <fullName evidence="3">Uncharacterized protein</fullName>
    </submittedName>
</protein>
<name>A0ABR2XJH2_9PEZI</name>
<evidence type="ECO:0000256" key="1">
    <source>
        <dbReference type="SAM" id="Coils"/>
    </source>
</evidence>
<gene>
    <name evidence="3" type="ORF">SCAR479_09441</name>
</gene>
<keyword evidence="4" id="KW-1185">Reference proteome</keyword>
<keyword evidence="2" id="KW-0732">Signal</keyword>
<feature type="signal peptide" evidence="2">
    <location>
        <begin position="1"/>
        <end position="19"/>
    </location>
</feature>
<evidence type="ECO:0000313" key="3">
    <source>
        <dbReference type="EMBL" id="KAK9773800.1"/>
    </source>
</evidence>
<accession>A0ABR2XJH2</accession>
<feature type="coiled-coil region" evidence="1">
    <location>
        <begin position="82"/>
        <end position="112"/>
    </location>
</feature>
<sequence length="198" mass="21879">MRAAQIPIAFVALISCALALPSLGHGSPAELQAGDRAGLVGDKALPSHTVAESFVYADNTEDGATHTIHFRGVDSKTDEQPAHHATNTTASLEEQLAEAQRLRKELEDLQLRIEILDCWDGHKNDGWGNWDCDGINIWRTTLYPDTNNPFTCWQIADAQARQKLADLEWDPRTNVFHAVTERNTCIHGFSAVGRDHQG</sequence>
<dbReference type="EMBL" id="JARVKM010000047">
    <property type="protein sequence ID" value="KAK9773800.1"/>
    <property type="molecule type" value="Genomic_DNA"/>
</dbReference>
<feature type="chain" id="PRO_5046933785" evidence="2">
    <location>
        <begin position="20"/>
        <end position="198"/>
    </location>
</feature>
<comment type="caution">
    <text evidence="3">The sequence shown here is derived from an EMBL/GenBank/DDBJ whole genome shotgun (WGS) entry which is preliminary data.</text>
</comment>
<dbReference type="PROSITE" id="PS51257">
    <property type="entry name" value="PROKAR_LIPOPROTEIN"/>
    <property type="match status" value="1"/>
</dbReference>
<evidence type="ECO:0000256" key="2">
    <source>
        <dbReference type="SAM" id="SignalP"/>
    </source>
</evidence>
<proteinExistence type="predicted"/>